<organism evidence="1 2">
    <name type="scientific">Trifolium medium</name>
    <dbReference type="NCBI Taxonomy" id="97028"/>
    <lineage>
        <taxon>Eukaryota</taxon>
        <taxon>Viridiplantae</taxon>
        <taxon>Streptophyta</taxon>
        <taxon>Embryophyta</taxon>
        <taxon>Tracheophyta</taxon>
        <taxon>Spermatophyta</taxon>
        <taxon>Magnoliopsida</taxon>
        <taxon>eudicotyledons</taxon>
        <taxon>Gunneridae</taxon>
        <taxon>Pentapetalae</taxon>
        <taxon>rosids</taxon>
        <taxon>fabids</taxon>
        <taxon>Fabales</taxon>
        <taxon>Fabaceae</taxon>
        <taxon>Papilionoideae</taxon>
        <taxon>50 kb inversion clade</taxon>
        <taxon>NPAAA clade</taxon>
        <taxon>Hologalegina</taxon>
        <taxon>IRL clade</taxon>
        <taxon>Trifolieae</taxon>
        <taxon>Trifolium</taxon>
    </lineage>
</organism>
<dbReference type="Proteomes" id="UP000265520">
    <property type="component" value="Unassembled WGS sequence"/>
</dbReference>
<reference evidence="1 2" key="1">
    <citation type="journal article" date="2018" name="Front. Plant Sci.">
        <title>Red Clover (Trifolium pratense) and Zigzag Clover (T. medium) - A Picture of Genomic Similarities and Differences.</title>
        <authorList>
            <person name="Dluhosova J."/>
            <person name="Istvanek J."/>
            <person name="Nedelnik J."/>
            <person name="Repkova J."/>
        </authorList>
    </citation>
    <scope>NUCLEOTIDE SEQUENCE [LARGE SCALE GENOMIC DNA]</scope>
    <source>
        <strain evidence="2">cv. 10/8</strain>
        <tissue evidence="1">Leaf</tissue>
    </source>
</reference>
<feature type="non-terminal residue" evidence="1">
    <location>
        <position position="1"/>
    </location>
</feature>
<name>A0A392S432_9FABA</name>
<evidence type="ECO:0000313" key="1">
    <source>
        <dbReference type="EMBL" id="MCI42780.1"/>
    </source>
</evidence>
<evidence type="ECO:0000313" key="2">
    <source>
        <dbReference type="Proteomes" id="UP000265520"/>
    </source>
</evidence>
<dbReference type="EMBL" id="LXQA010308884">
    <property type="protein sequence ID" value="MCI42780.1"/>
    <property type="molecule type" value="Genomic_DNA"/>
</dbReference>
<sequence length="15" mass="1752">DFDHDVQRVLIGPLK</sequence>
<protein>
    <submittedName>
        <fullName evidence="1">Uncharacterized protein</fullName>
    </submittedName>
</protein>
<accession>A0A392S432</accession>
<proteinExistence type="predicted"/>
<comment type="caution">
    <text evidence="1">The sequence shown here is derived from an EMBL/GenBank/DDBJ whole genome shotgun (WGS) entry which is preliminary data.</text>
</comment>
<keyword evidence="2" id="KW-1185">Reference proteome</keyword>